<comment type="caution">
    <text evidence="1">The sequence shown here is derived from an EMBL/GenBank/DDBJ whole genome shotgun (WGS) entry which is preliminary data.</text>
</comment>
<organism evidence="1 2">
    <name type="scientific">Araneus ventricosus</name>
    <name type="common">Orbweaver spider</name>
    <name type="synonym">Epeira ventricosa</name>
    <dbReference type="NCBI Taxonomy" id="182803"/>
    <lineage>
        <taxon>Eukaryota</taxon>
        <taxon>Metazoa</taxon>
        <taxon>Ecdysozoa</taxon>
        <taxon>Arthropoda</taxon>
        <taxon>Chelicerata</taxon>
        <taxon>Arachnida</taxon>
        <taxon>Araneae</taxon>
        <taxon>Araneomorphae</taxon>
        <taxon>Entelegynae</taxon>
        <taxon>Araneoidea</taxon>
        <taxon>Araneidae</taxon>
        <taxon>Araneus</taxon>
    </lineage>
</organism>
<evidence type="ECO:0000313" key="1">
    <source>
        <dbReference type="EMBL" id="GBO27688.1"/>
    </source>
</evidence>
<protein>
    <submittedName>
        <fullName evidence="1">Uncharacterized protein</fullName>
    </submittedName>
</protein>
<name>A0A4Y2VTF6_ARAVE</name>
<gene>
    <name evidence="1" type="ORF">AVEN_161322_1</name>
</gene>
<sequence length="95" mass="10696">MSEIAYTYIDSCIVTDMLVGTKKYSPQTKALHHRNVSFHVFPYLMVTVPVAPLHRKSVESDANQWTRRKISLTRPTGCGVHSADALTVAGYRTWS</sequence>
<accession>A0A4Y2VTF6</accession>
<dbReference type="AlphaFoldDB" id="A0A4Y2VTF6"/>
<dbReference type="EMBL" id="BGPR01050732">
    <property type="protein sequence ID" value="GBO27688.1"/>
    <property type="molecule type" value="Genomic_DNA"/>
</dbReference>
<dbReference type="Proteomes" id="UP000499080">
    <property type="component" value="Unassembled WGS sequence"/>
</dbReference>
<keyword evidence="2" id="KW-1185">Reference proteome</keyword>
<proteinExistence type="predicted"/>
<reference evidence="1 2" key="1">
    <citation type="journal article" date="2019" name="Sci. Rep.">
        <title>Orb-weaving spider Araneus ventricosus genome elucidates the spidroin gene catalogue.</title>
        <authorList>
            <person name="Kono N."/>
            <person name="Nakamura H."/>
            <person name="Ohtoshi R."/>
            <person name="Moran D.A.P."/>
            <person name="Shinohara A."/>
            <person name="Yoshida Y."/>
            <person name="Fujiwara M."/>
            <person name="Mori M."/>
            <person name="Tomita M."/>
            <person name="Arakawa K."/>
        </authorList>
    </citation>
    <scope>NUCLEOTIDE SEQUENCE [LARGE SCALE GENOMIC DNA]</scope>
</reference>
<evidence type="ECO:0000313" key="2">
    <source>
        <dbReference type="Proteomes" id="UP000499080"/>
    </source>
</evidence>